<evidence type="ECO:0000256" key="1">
    <source>
        <dbReference type="ARBA" id="ARBA00023125"/>
    </source>
</evidence>
<organism evidence="4 5">
    <name type="scientific">Heterorhabditis bacteriophora</name>
    <name type="common">Entomopathogenic nematode worm</name>
    <dbReference type="NCBI Taxonomy" id="37862"/>
    <lineage>
        <taxon>Eukaryota</taxon>
        <taxon>Metazoa</taxon>
        <taxon>Ecdysozoa</taxon>
        <taxon>Nematoda</taxon>
        <taxon>Chromadorea</taxon>
        <taxon>Rhabditida</taxon>
        <taxon>Rhabditina</taxon>
        <taxon>Rhabditomorpha</taxon>
        <taxon>Strongyloidea</taxon>
        <taxon>Heterorhabditidae</taxon>
        <taxon>Heterorhabditis</taxon>
    </lineage>
</organism>
<protein>
    <submittedName>
        <fullName evidence="5">Uncharacterized protein</fullName>
    </submittedName>
</protein>
<feature type="transmembrane region" description="Helical" evidence="3">
    <location>
        <begin position="235"/>
        <end position="257"/>
    </location>
</feature>
<reference evidence="5" key="1">
    <citation type="submission" date="2016-11" db="UniProtKB">
        <authorList>
            <consortium name="WormBaseParasite"/>
        </authorList>
    </citation>
    <scope>IDENTIFICATION</scope>
</reference>
<keyword evidence="2" id="KW-0539">Nucleus</keyword>
<dbReference type="GO" id="GO:0000398">
    <property type="term" value="P:mRNA splicing, via spliceosome"/>
    <property type="evidence" value="ECO:0007669"/>
    <property type="project" value="InterPro"/>
</dbReference>
<keyword evidence="3" id="KW-0472">Membrane</keyword>
<name>A0A1I7W7P1_HETBA</name>
<sequence>MARRDGNNNEWRRIIPFRAAASCQPNKATELQNIIALQNVDTPLKGGLNTPLHEVDFRGVLPTPQITATPNTVLNAVASTPASTFGGISDLFDCLNIVGQTFKCLLLIFKRHPAPWVRSLLADDLIKVEMSRLVSWDVLEKKPDEMFEVKDLLEAGDFIKNETEEGPPLDANMWAVVEQCSSELVQSRGKFTRIAVLQRNEQIESLHNQFQMYRDWMNARAKKTAKIEKKLKVKLGGYQSLAIVWQLLTAGVFMVMVEIAIHSNLASKLADVRNEIDMATIEKETFRRLAEHEAKSIAKRVLRLREEKIYSELKEQQWKLEQVEVRRQATVAVEPVAYPQPMEA</sequence>
<dbReference type="WBParaSite" id="Hba_00644">
    <property type="protein sequence ID" value="Hba_00644"/>
    <property type="gene ID" value="Hba_00644"/>
</dbReference>
<dbReference type="GO" id="GO:0000981">
    <property type="term" value="F:DNA-binding transcription factor activity, RNA polymerase II-specific"/>
    <property type="evidence" value="ECO:0007669"/>
    <property type="project" value="TreeGrafter"/>
</dbReference>
<keyword evidence="4" id="KW-1185">Reference proteome</keyword>
<dbReference type="AlphaFoldDB" id="A0A1I7W7P1"/>
<dbReference type="InterPro" id="IPR047242">
    <property type="entry name" value="CDC5L/Cef1"/>
</dbReference>
<evidence type="ECO:0000256" key="3">
    <source>
        <dbReference type="SAM" id="Phobius"/>
    </source>
</evidence>
<dbReference type="PANTHER" id="PTHR45885:SF1">
    <property type="entry name" value="CELL DIVISION CYCLE 5-LIKE PROTEIN"/>
    <property type="match status" value="1"/>
</dbReference>
<dbReference type="PANTHER" id="PTHR45885">
    <property type="entry name" value="CELL DIVISION CYCLE 5-LIKE PROTEIN"/>
    <property type="match status" value="1"/>
</dbReference>
<dbReference type="GO" id="GO:0005681">
    <property type="term" value="C:spliceosomal complex"/>
    <property type="evidence" value="ECO:0007669"/>
    <property type="project" value="TreeGrafter"/>
</dbReference>
<dbReference type="Proteomes" id="UP000095283">
    <property type="component" value="Unplaced"/>
</dbReference>
<evidence type="ECO:0000256" key="2">
    <source>
        <dbReference type="ARBA" id="ARBA00023242"/>
    </source>
</evidence>
<keyword evidence="3" id="KW-1133">Transmembrane helix</keyword>
<dbReference type="GO" id="GO:0000974">
    <property type="term" value="C:Prp19 complex"/>
    <property type="evidence" value="ECO:0007669"/>
    <property type="project" value="InterPro"/>
</dbReference>
<keyword evidence="1" id="KW-0238">DNA-binding</keyword>
<accession>A0A1I7W7P1</accession>
<evidence type="ECO:0000313" key="4">
    <source>
        <dbReference type="Proteomes" id="UP000095283"/>
    </source>
</evidence>
<dbReference type="GO" id="GO:0000977">
    <property type="term" value="F:RNA polymerase II transcription regulatory region sequence-specific DNA binding"/>
    <property type="evidence" value="ECO:0007669"/>
    <property type="project" value="TreeGrafter"/>
</dbReference>
<proteinExistence type="predicted"/>
<keyword evidence="3" id="KW-0812">Transmembrane</keyword>
<evidence type="ECO:0000313" key="5">
    <source>
        <dbReference type="WBParaSite" id="Hba_00644"/>
    </source>
</evidence>